<evidence type="ECO:0000313" key="17">
    <source>
        <dbReference type="EMBL" id="PNH02299.1"/>
    </source>
</evidence>
<dbReference type="Gene3D" id="1.20.120.1630">
    <property type="match status" value="1"/>
</dbReference>
<feature type="transmembrane region" description="Helical" evidence="16">
    <location>
        <begin position="21"/>
        <end position="45"/>
    </location>
</feature>
<sequence length="159" mass="17415">MLYAFVWTNPKPWLRLFGQRAVQAFAACGFVGKVLQFSTCLLWAWAMQPTGLCLRQPLTPAQLLVGGFLVAYGQALNLGVYRALGTRGVYYGCRLGHSVPWVSGWPFSAVRHPQYTGSVLSVWGVLLLLWGALPAAMATGVAVFWTGLYVLSGLVENYL</sequence>
<evidence type="ECO:0000256" key="1">
    <source>
        <dbReference type="ARBA" id="ARBA00004477"/>
    </source>
</evidence>
<dbReference type="AlphaFoldDB" id="A0A2J7ZPV7"/>
<dbReference type="EC" id="2.1.1.71" evidence="15"/>
<evidence type="ECO:0000256" key="13">
    <source>
        <dbReference type="ARBA" id="ARBA00023209"/>
    </source>
</evidence>
<keyword evidence="5" id="KW-0489">Methyltransferase</keyword>
<keyword evidence="4" id="KW-0444">Lipid biosynthesis</keyword>
<evidence type="ECO:0000256" key="16">
    <source>
        <dbReference type="SAM" id="Phobius"/>
    </source>
</evidence>
<keyword evidence="8 16" id="KW-0812">Transmembrane</keyword>
<comment type="pathway">
    <text evidence="2">Phospholipid metabolism; phosphatidylcholine biosynthesis.</text>
</comment>
<evidence type="ECO:0000256" key="15">
    <source>
        <dbReference type="ARBA" id="ARBA00034137"/>
    </source>
</evidence>
<dbReference type="GO" id="GO:0006656">
    <property type="term" value="P:phosphatidylcholine biosynthetic process"/>
    <property type="evidence" value="ECO:0007669"/>
    <property type="project" value="UniProtKB-UniPathway"/>
</dbReference>
<comment type="caution">
    <text evidence="17">The sequence shown here is derived from an EMBL/GenBank/DDBJ whole genome shotgun (WGS) entry which is preliminary data.</text>
</comment>
<keyword evidence="12 16" id="KW-0472">Membrane</keyword>
<keyword evidence="9" id="KW-0256">Endoplasmic reticulum</keyword>
<dbReference type="Proteomes" id="UP000236333">
    <property type="component" value="Unassembled WGS sequence"/>
</dbReference>
<keyword evidence="13" id="KW-0594">Phospholipid biosynthesis</keyword>
<evidence type="ECO:0000256" key="7">
    <source>
        <dbReference type="ARBA" id="ARBA00022691"/>
    </source>
</evidence>
<evidence type="ECO:0000313" key="18">
    <source>
        <dbReference type="Proteomes" id="UP000236333"/>
    </source>
</evidence>
<dbReference type="OrthoDB" id="8300106at2759"/>
<dbReference type="PANTHER" id="PTHR15458">
    <property type="entry name" value="PHOSPHATIDYLETHANOLAMINE N-METHYLTRANSFERASE"/>
    <property type="match status" value="1"/>
</dbReference>
<keyword evidence="7" id="KW-0949">S-adenosyl-L-methionine</keyword>
<accession>A0A2J7ZPV7</accession>
<evidence type="ECO:0000256" key="2">
    <source>
        <dbReference type="ARBA" id="ARBA00004969"/>
    </source>
</evidence>
<organism evidence="17 18">
    <name type="scientific">Tetrabaena socialis</name>
    <dbReference type="NCBI Taxonomy" id="47790"/>
    <lineage>
        <taxon>Eukaryota</taxon>
        <taxon>Viridiplantae</taxon>
        <taxon>Chlorophyta</taxon>
        <taxon>core chlorophytes</taxon>
        <taxon>Chlorophyceae</taxon>
        <taxon>CS clade</taxon>
        <taxon>Chlamydomonadales</taxon>
        <taxon>Tetrabaenaceae</taxon>
        <taxon>Tetrabaena</taxon>
    </lineage>
</organism>
<evidence type="ECO:0000256" key="6">
    <source>
        <dbReference type="ARBA" id="ARBA00022679"/>
    </source>
</evidence>
<comment type="pathway">
    <text evidence="3">Lipid metabolism.</text>
</comment>
<dbReference type="GO" id="GO:0000773">
    <property type="term" value="F:phosphatidyl-N-methylethanolamine N-methyltransferase activity"/>
    <property type="evidence" value="ECO:0007669"/>
    <property type="project" value="UniProtKB-EC"/>
</dbReference>
<name>A0A2J7ZPV7_9CHLO</name>
<dbReference type="InterPro" id="IPR024960">
    <property type="entry name" value="PEMT/MFAP"/>
</dbReference>
<keyword evidence="6" id="KW-0808">Transferase</keyword>
<keyword evidence="11" id="KW-0443">Lipid metabolism</keyword>
<dbReference type="EMBL" id="PGGS01000681">
    <property type="protein sequence ID" value="PNH02299.1"/>
    <property type="molecule type" value="Genomic_DNA"/>
</dbReference>
<evidence type="ECO:0000256" key="11">
    <source>
        <dbReference type="ARBA" id="ARBA00023098"/>
    </source>
</evidence>
<dbReference type="PANTHER" id="PTHR15458:SF5">
    <property type="entry name" value="PHOSPHATIDYLETHANOLAMINE N-METHYLTRANSFERASE"/>
    <property type="match status" value="1"/>
</dbReference>
<comment type="subcellular location">
    <subcellularLocation>
        <location evidence="1">Endoplasmic reticulum membrane</location>
        <topology evidence="1">Multi-pass membrane protein</topology>
    </subcellularLocation>
</comment>
<proteinExistence type="predicted"/>
<protein>
    <recommendedName>
        <fullName evidence="15">phosphatidyl-N-methylethanolamine N-methyltransferase</fullName>
        <ecNumber evidence="15">2.1.1.71</ecNumber>
    </recommendedName>
</protein>
<reference evidence="17 18" key="1">
    <citation type="journal article" date="2017" name="Mol. Biol. Evol.">
        <title>The 4-celled Tetrabaena socialis nuclear genome reveals the essential components for genetic control of cell number at the origin of multicellularity in the volvocine lineage.</title>
        <authorList>
            <person name="Featherston J."/>
            <person name="Arakaki Y."/>
            <person name="Hanschen E.R."/>
            <person name="Ferris P.J."/>
            <person name="Michod R.E."/>
            <person name="Olson B.J.S.C."/>
            <person name="Nozaki H."/>
            <person name="Durand P.M."/>
        </authorList>
    </citation>
    <scope>NUCLEOTIDE SEQUENCE [LARGE SCALE GENOMIC DNA]</scope>
    <source>
        <strain evidence="17 18">NIES-571</strain>
    </source>
</reference>
<keyword evidence="18" id="KW-1185">Reference proteome</keyword>
<dbReference type="GO" id="GO:0005789">
    <property type="term" value="C:endoplasmic reticulum membrane"/>
    <property type="evidence" value="ECO:0007669"/>
    <property type="project" value="UniProtKB-SubCell"/>
</dbReference>
<evidence type="ECO:0000256" key="3">
    <source>
        <dbReference type="ARBA" id="ARBA00005189"/>
    </source>
</evidence>
<dbReference type="GO" id="GO:0032259">
    <property type="term" value="P:methylation"/>
    <property type="evidence" value="ECO:0007669"/>
    <property type="project" value="UniProtKB-KW"/>
</dbReference>
<evidence type="ECO:0000256" key="12">
    <source>
        <dbReference type="ARBA" id="ARBA00023136"/>
    </source>
</evidence>
<evidence type="ECO:0000256" key="14">
    <source>
        <dbReference type="ARBA" id="ARBA00023264"/>
    </source>
</evidence>
<feature type="transmembrane region" description="Helical" evidence="16">
    <location>
        <begin position="120"/>
        <end position="145"/>
    </location>
</feature>
<evidence type="ECO:0000256" key="4">
    <source>
        <dbReference type="ARBA" id="ARBA00022516"/>
    </source>
</evidence>
<dbReference type="UniPathway" id="UPA00753"/>
<dbReference type="Pfam" id="PF04191">
    <property type="entry name" value="PEMT"/>
    <property type="match status" value="1"/>
</dbReference>
<evidence type="ECO:0000256" key="8">
    <source>
        <dbReference type="ARBA" id="ARBA00022692"/>
    </source>
</evidence>
<keyword evidence="10 16" id="KW-1133">Transmembrane helix</keyword>
<feature type="transmembrane region" description="Helical" evidence="16">
    <location>
        <begin position="65"/>
        <end position="84"/>
    </location>
</feature>
<evidence type="ECO:0000256" key="10">
    <source>
        <dbReference type="ARBA" id="ARBA00022989"/>
    </source>
</evidence>
<keyword evidence="14" id="KW-1208">Phospholipid metabolism</keyword>
<evidence type="ECO:0000256" key="9">
    <source>
        <dbReference type="ARBA" id="ARBA00022824"/>
    </source>
</evidence>
<evidence type="ECO:0000256" key="5">
    <source>
        <dbReference type="ARBA" id="ARBA00022603"/>
    </source>
</evidence>
<gene>
    <name evidence="17" type="ORF">TSOC_011728</name>
</gene>
<dbReference type="InterPro" id="IPR007318">
    <property type="entry name" value="Phopholipid_MeTrfase"/>
</dbReference>